<dbReference type="RefSeq" id="WP_092917240.1">
    <property type="nucleotide sequence ID" value="NZ_FOZN01000002.1"/>
</dbReference>
<accession>A0AA94KZJ1</accession>
<gene>
    <name evidence="1" type="ORF">SAMN04487783_1431</name>
</gene>
<evidence type="ECO:0008006" key="3">
    <source>
        <dbReference type="Google" id="ProtNLM"/>
    </source>
</evidence>
<organism evidence="1 2">
    <name type="scientific">Agrococcus baldri</name>
    <dbReference type="NCBI Taxonomy" id="153730"/>
    <lineage>
        <taxon>Bacteria</taxon>
        <taxon>Bacillati</taxon>
        <taxon>Actinomycetota</taxon>
        <taxon>Actinomycetes</taxon>
        <taxon>Micrococcales</taxon>
        <taxon>Microbacteriaceae</taxon>
        <taxon>Agrococcus</taxon>
    </lineage>
</organism>
<dbReference type="AlphaFoldDB" id="A0AA94KZJ1"/>
<protein>
    <recommendedName>
        <fullName evidence="3">DUF2255 family protein</fullName>
    </recommendedName>
</protein>
<dbReference type="Proteomes" id="UP000198506">
    <property type="component" value="Unassembled WGS sequence"/>
</dbReference>
<proteinExistence type="predicted"/>
<dbReference type="InterPro" id="IPR012349">
    <property type="entry name" value="Split_barrel_FMN-bd"/>
</dbReference>
<keyword evidence="2" id="KW-1185">Reference proteome</keyword>
<dbReference type="SUPFAM" id="SSF50475">
    <property type="entry name" value="FMN-binding split barrel"/>
    <property type="match status" value="1"/>
</dbReference>
<dbReference type="Pfam" id="PF10012">
    <property type="entry name" value="DUF2255"/>
    <property type="match status" value="1"/>
</dbReference>
<evidence type="ECO:0000313" key="2">
    <source>
        <dbReference type="Proteomes" id="UP000198506"/>
    </source>
</evidence>
<sequence>MSFPEIVQVLDETQVVAVVTTRADGRPTATPIWSMVVDGVPYVRSVNGRDAWWYRHVRAGRPVAFALADGSIAERDRDAALGLPRESVATEYVPVDDEIQQRIDDELRRKYSYSPESVDAMLSEAARSCTLRVVAVD</sequence>
<dbReference type="InterPro" id="IPR016888">
    <property type="entry name" value="UCP028498"/>
</dbReference>
<evidence type="ECO:0000313" key="1">
    <source>
        <dbReference type="EMBL" id="SFS10585.1"/>
    </source>
</evidence>
<dbReference type="Gene3D" id="2.30.110.10">
    <property type="entry name" value="Electron Transport, Fmn-binding Protein, Chain A"/>
    <property type="match status" value="1"/>
</dbReference>
<reference evidence="1 2" key="1">
    <citation type="submission" date="2016-10" db="EMBL/GenBank/DDBJ databases">
        <authorList>
            <person name="Varghese N."/>
            <person name="Submissions S."/>
        </authorList>
    </citation>
    <scope>NUCLEOTIDE SEQUENCE [LARGE SCALE GENOMIC DNA]</scope>
    <source>
        <strain evidence="1 2">IAM 15147</strain>
    </source>
</reference>
<name>A0AA94KZJ1_9MICO</name>
<comment type="caution">
    <text evidence="1">The sequence shown here is derived from an EMBL/GenBank/DDBJ whole genome shotgun (WGS) entry which is preliminary data.</text>
</comment>
<dbReference type="EMBL" id="FOZN01000002">
    <property type="protein sequence ID" value="SFS10585.1"/>
    <property type="molecule type" value="Genomic_DNA"/>
</dbReference>